<organism evidence="11 12">
    <name type="scientific">Echinicola pacifica</name>
    <dbReference type="NCBI Taxonomy" id="346377"/>
    <lineage>
        <taxon>Bacteria</taxon>
        <taxon>Pseudomonadati</taxon>
        <taxon>Bacteroidota</taxon>
        <taxon>Cytophagia</taxon>
        <taxon>Cytophagales</taxon>
        <taxon>Cyclobacteriaceae</taxon>
        <taxon>Echinicola</taxon>
    </lineage>
</organism>
<feature type="region of interest" description="Disordered" evidence="7">
    <location>
        <begin position="1"/>
        <end position="20"/>
    </location>
</feature>
<keyword evidence="4 8" id="KW-0812">Transmembrane</keyword>
<comment type="similarity">
    <text evidence="2">Belongs to the MscS (TC 1.A.23) family.</text>
</comment>
<keyword evidence="6 8" id="KW-0472">Membrane</keyword>
<feature type="transmembrane region" description="Helical" evidence="8">
    <location>
        <begin position="400"/>
        <end position="426"/>
    </location>
</feature>
<evidence type="ECO:0000256" key="7">
    <source>
        <dbReference type="SAM" id="MobiDB-lite"/>
    </source>
</evidence>
<dbReference type="PANTHER" id="PTHR30221">
    <property type="entry name" value="SMALL-CONDUCTANCE MECHANOSENSITIVE CHANNEL"/>
    <property type="match status" value="1"/>
</dbReference>
<dbReference type="InterPro" id="IPR011066">
    <property type="entry name" value="MscS_channel_C_sf"/>
</dbReference>
<reference evidence="11" key="2">
    <citation type="submission" date="2020-09" db="EMBL/GenBank/DDBJ databases">
        <authorList>
            <person name="Sun Q."/>
            <person name="Kim S."/>
        </authorList>
    </citation>
    <scope>NUCLEOTIDE SEQUENCE</scope>
    <source>
        <strain evidence="11">KCTC 12368</strain>
    </source>
</reference>
<dbReference type="InterPro" id="IPR045275">
    <property type="entry name" value="MscS_archaea/bacteria_type"/>
</dbReference>
<dbReference type="EMBL" id="BMWX01000002">
    <property type="protein sequence ID" value="GGZ20504.1"/>
    <property type="molecule type" value="Genomic_DNA"/>
</dbReference>
<dbReference type="Gene3D" id="2.30.30.60">
    <property type="match status" value="1"/>
</dbReference>
<dbReference type="Proteomes" id="UP000619457">
    <property type="component" value="Unassembled WGS sequence"/>
</dbReference>
<keyword evidence="5 8" id="KW-1133">Transmembrane helix</keyword>
<reference evidence="11" key="1">
    <citation type="journal article" date="2014" name="Int. J. Syst. Evol. Microbiol.">
        <title>Complete genome sequence of Corynebacterium casei LMG S-19264T (=DSM 44701T), isolated from a smear-ripened cheese.</title>
        <authorList>
            <consortium name="US DOE Joint Genome Institute (JGI-PGF)"/>
            <person name="Walter F."/>
            <person name="Albersmeier A."/>
            <person name="Kalinowski J."/>
            <person name="Ruckert C."/>
        </authorList>
    </citation>
    <scope>NUCLEOTIDE SEQUENCE</scope>
    <source>
        <strain evidence="11">KCTC 12368</strain>
    </source>
</reference>
<dbReference type="SUPFAM" id="SSF82689">
    <property type="entry name" value="Mechanosensitive channel protein MscS (YggB), C-terminal domain"/>
    <property type="match status" value="1"/>
</dbReference>
<comment type="caution">
    <text evidence="11">The sequence shown here is derived from an EMBL/GenBank/DDBJ whole genome shotgun (WGS) entry which is preliminary data.</text>
</comment>
<feature type="compositionally biased region" description="Basic and acidic residues" evidence="7">
    <location>
        <begin position="593"/>
        <end position="610"/>
    </location>
</feature>
<feature type="domain" description="Mechanosensitive ion channel MscS" evidence="9">
    <location>
        <begin position="413"/>
        <end position="478"/>
    </location>
</feature>
<dbReference type="InterPro" id="IPR010920">
    <property type="entry name" value="LSM_dom_sf"/>
</dbReference>
<evidence type="ECO:0000259" key="9">
    <source>
        <dbReference type="Pfam" id="PF00924"/>
    </source>
</evidence>
<name>A0A918PRN6_9BACT</name>
<evidence type="ECO:0000256" key="2">
    <source>
        <dbReference type="ARBA" id="ARBA00008017"/>
    </source>
</evidence>
<accession>A0A918PRN6</accession>
<keyword evidence="12" id="KW-1185">Reference proteome</keyword>
<feature type="region of interest" description="Disordered" evidence="7">
    <location>
        <begin position="579"/>
        <end position="610"/>
    </location>
</feature>
<dbReference type="SUPFAM" id="SSF50182">
    <property type="entry name" value="Sm-like ribonucleoproteins"/>
    <property type="match status" value="1"/>
</dbReference>
<evidence type="ECO:0000259" key="10">
    <source>
        <dbReference type="Pfam" id="PF21082"/>
    </source>
</evidence>
<comment type="subcellular location">
    <subcellularLocation>
        <location evidence="1">Cell membrane</location>
        <topology evidence="1">Multi-pass membrane protein</topology>
    </subcellularLocation>
</comment>
<dbReference type="Gene3D" id="3.30.70.100">
    <property type="match status" value="1"/>
</dbReference>
<evidence type="ECO:0000313" key="12">
    <source>
        <dbReference type="Proteomes" id="UP000619457"/>
    </source>
</evidence>
<gene>
    <name evidence="11" type="primary">mscS1</name>
    <name evidence="11" type="ORF">GCM10007049_11350</name>
</gene>
<feature type="transmembrane region" description="Helical" evidence="8">
    <location>
        <begin position="313"/>
        <end position="335"/>
    </location>
</feature>
<dbReference type="Pfam" id="PF21082">
    <property type="entry name" value="MS_channel_3rd"/>
    <property type="match status" value="1"/>
</dbReference>
<dbReference type="AlphaFoldDB" id="A0A918PRN6"/>
<dbReference type="InterPro" id="IPR006685">
    <property type="entry name" value="MscS_channel_2nd"/>
</dbReference>
<sequence length="610" mass="69858">MSISSGWAQQDSTDRAQDSVNSIELSSFEESLRTIIAQRKEDSLMRLDLQEQLQTLKTTDTYKKDILISQLRDLSAKDSLARRAKIEHVDSLRKITKSYAVVGPLQDTLFRLYSRIGASMPQERAAKISDKIKSLYKDDHIDLEKIKVMGSANMIDIVYEDMIIMSVSEMDAIWNETSSEDLANNYSKRIKTSIAFAIEDGSLLNSISRIGLVLLALGGTWLLLWAIGKGHRKLLRFIATNKDRWLKDLSYHEYTFLSAYQELKIIIFASRLVKWAIYVIVLYIAMPLVFSIFPFTRGWSRQLFDWIWSPFKSIFVSIYEFLPSLFTIIAIYLVMRYVIRFVRYIFEEIENEKLVITGFHSDWSKPTYNIVRFLLYAFTFVMIFPHLPGSQSDAFKGVSVFIGILFSLGSSTAIANMIAGLVITYMRPFKLGDRIKIGETTGDVVEKTLLVTRLKTIKNEEITIPNSALLTGNTINYSSYSQTEGLIVHTTVTIGYDVPWQQMYETLLEAALRTPMIQKDPKPFVLQTSLDDFYVAYQVNAYTKEASKQALVYSLLHQNIQDVCNENGIEIMSPHYRAQRDGGESTIPASYSAHDERKKNYQLDPEKEKI</sequence>
<evidence type="ECO:0000256" key="3">
    <source>
        <dbReference type="ARBA" id="ARBA00022475"/>
    </source>
</evidence>
<dbReference type="Pfam" id="PF00924">
    <property type="entry name" value="MS_channel_2nd"/>
    <property type="match status" value="1"/>
</dbReference>
<dbReference type="Gene3D" id="1.10.287.1260">
    <property type="match status" value="1"/>
</dbReference>
<feature type="transmembrane region" description="Helical" evidence="8">
    <location>
        <begin position="272"/>
        <end position="293"/>
    </location>
</feature>
<evidence type="ECO:0000256" key="4">
    <source>
        <dbReference type="ARBA" id="ARBA00022692"/>
    </source>
</evidence>
<proteinExistence type="inferred from homology"/>
<evidence type="ECO:0000256" key="1">
    <source>
        <dbReference type="ARBA" id="ARBA00004651"/>
    </source>
</evidence>
<feature type="transmembrane region" description="Helical" evidence="8">
    <location>
        <begin position="210"/>
        <end position="228"/>
    </location>
</feature>
<dbReference type="GO" id="GO:0008381">
    <property type="term" value="F:mechanosensitive monoatomic ion channel activity"/>
    <property type="evidence" value="ECO:0007669"/>
    <property type="project" value="InterPro"/>
</dbReference>
<feature type="compositionally biased region" description="Polar residues" evidence="7">
    <location>
        <begin position="1"/>
        <end position="11"/>
    </location>
</feature>
<protein>
    <submittedName>
        <fullName evidence="11">Ion channel</fullName>
    </submittedName>
</protein>
<dbReference type="InterPro" id="IPR023408">
    <property type="entry name" value="MscS_beta-dom_sf"/>
</dbReference>
<feature type="transmembrane region" description="Helical" evidence="8">
    <location>
        <begin position="370"/>
        <end position="388"/>
    </location>
</feature>
<keyword evidence="3" id="KW-1003">Cell membrane</keyword>
<evidence type="ECO:0000256" key="6">
    <source>
        <dbReference type="ARBA" id="ARBA00023136"/>
    </source>
</evidence>
<feature type="domain" description="Mechanosensitive ion channel MscS C-terminal" evidence="10">
    <location>
        <begin position="489"/>
        <end position="571"/>
    </location>
</feature>
<dbReference type="PANTHER" id="PTHR30221:SF18">
    <property type="entry name" value="SLL0590 PROTEIN"/>
    <property type="match status" value="1"/>
</dbReference>
<dbReference type="GO" id="GO:0005886">
    <property type="term" value="C:plasma membrane"/>
    <property type="evidence" value="ECO:0007669"/>
    <property type="project" value="UniProtKB-SubCell"/>
</dbReference>
<evidence type="ECO:0000256" key="5">
    <source>
        <dbReference type="ARBA" id="ARBA00022989"/>
    </source>
</evidence>
<evidence type="ECO:0000313" key="11">
    <source>
        <dbReference type="EMBL" id="GGZ20504.1"/>
    </source>
</evidence>
<dbReference type="InterPro" id="IPR049278">
    <property type="entry name" value="MS_channel_C"/>
</dbReference>
<evidence type="ECO:0000256" key="8">
    <source>
        <dbReference type="SAM" id="Phobius"/>
    </source>
</evidence>